<dbReference type="OrthoDB" id="9807042at2"/>
<evidence type="ECO:0000313" key="14">
    <source>
        <dbReference type="Proteomes" id="UP000297890"/>
    </source>
</evidence>
<dbReference type="InterPro" id="IPR002585">
    <property type="entry name" value="Cyt-d_ubiquinol_oxidase_su_1"/>
</dbReference>
<comment type="subcellular location">
    <subcellularLocation>
        <location evidence="12">Cell inner membrane</location>
    </subcellularLocation>
    <subcellularLocation>
        <location evidence="1">Cell membrane</location>
        <topology evidence="1">Multi-pass membrane protein</topology>
    </subcellularLocation>
</comment>
<feature type="transmembrane region" description="Helical" evidence="12">
    <location>
        <begin position="355"/>
        <end position="376"/>
    </location>
</feature>
<proteinExistence type="inferred from homology"/>
<evidence type="ECO:0000256" key="2">
    <source>
        <dbReference type="ARBA" id="ARBA00009819"/>
    </source>
</evidence>
<keyword evidence="9 12" id="KW-1133">Transmembrane helix</keyword>
<name>A0A4Z0F8C4_9GAMM</name>
<dbReference type="GO" id="GO:0070069">
    <property type="term" value="C:cytochrome complex"/>
    <property type="evidence" value="ECO:0007669"/>
    <property type="project" value="UniProtKB-UniRule"/>
</dbReference>
<evidence type="ECO:0000256" key="3">
    <source>
        <dbReference type="ARBA" id="ARBA00022448"/>
    </source>
</evidence>
<keyword evidence="3 12" id="KW-0813">Transport</keyword>
<keyword evidence="6 12" id="KW-0812">Transmembrane</keyword>
<evidence type="ECO:0000256" key="6">
    <source>
        <dbReference type="ARBA" id="ARBA00022692"/>
    </source>
</evidence>
<keyword evidence="14" id="KW-1185">Reference proteome</keyword>
<evidence type="ECO:0000256" key="7">
    <source>
        <dbReference type="ARBA" id="ARBA00022723"/>
    </source>
</evidence>
<evidence type="ECO:0000256" key="11">
    <source>
        <dbReference type="ARBA" id="ARBA00023136"/>
    </source>
</evidence>
<comment type="similarity">
    <text evidence="2 12">Belongs to the cytochrome ubiquinol oxidase subunit 1 family.</text>
</comment>
<keyword evidence="10 12" id="KW-0408">Iron</keyword>
<evidence type="ECO:0000256" key="9">
    <source>
        <dbReference type="ARBA" id="ARBA00022989"/>
    </source>
</evidence>
<comment type="caution">
    <text evidence="13">The sequence shown here is derived from an EMBL/GenBank/DDBJ whole genome shotgun (WGS) entry which is preliminary data.</text>
</comment>
<feature type="transmembrane region" description="Helical" evidence="12">
    <location>
        <begin position="55"/>
        <end position="76"/>
    </location>
</feature>
<feature type="transmembrane region" description="Helical" evidence="12">
    <location>
        <begin position="318"/>
        <end position="343"/>
    </location>
</feature>
<dbReference type="Proteomes" id="UP000297890">
    <property type="component" value="Unassembled WGS sequence"/>
</dbReference>
<dbReference type="GO" id="GO:0009055">
    <property type="term" value="F:electron transfer activity"/>
    <property type="evidence" value="ECO:0007669"/>
    <property type="project" value="UniProtKB-UniRule"/>
</dbReference>
<dbReference type="GO" id="GO:0046872">
    <property type="term" value="F:metal ion binding"/>
    <property type="evidence" value="ECO:0007669"/>
    <property type="project" value="UniProtKB-UniRule"/>
</dbReference>
<feature type="transmembrane region" description="Helical" evidence="12">
    <location>
        <begin position="403"/>
        <end position="425"/>
    </location>
</feature>
<accession>A0A4Z0F8C4</accession>
<reference evidence="13 14" key="1">
    <citation type="journal article" date="2019" name="ISME J.">
        <title>Candidatus Macondimonas diazotrophica, a novel gammaproteobacterial genus dominating crude-oil-contaminated coastal sediments.</title>
        <authorList>
            <person name="Karthikeyan S."/>
            <person name="Konstantinidis K."/>
        </authorList>
    </citation>
    <scope>NUCLEOTIDE SEQUENCE [LARGE SCALE GENOMIC DNA]</scope>
    <source>
        <strain evidence="13 14">KTK01</strain>
    </source>
</reference>
<dbReference type="PANTHER" id="PTHR30365">
    <property type="entry name" value="CYTOCHROME D UBIQUINOL OXIDASE"/>
    <property type="match status" value="1"/>
</dbReference>
<keyword evidence="5 12" id="KW-0349">Heme</keyword>
<organism evidence="13 14">
    <name type="scientific">Candidatus Macondimonas diazotrophica</name>
    <dbReference type="NCBI Taxonomy" id="2305248"/>
    <lineage>
        <taxon>Bacteria</taxon>
        <taxon>Pseudomonadati</taxon>
        <taxon>Pseudomonadota</taxon>
        <taxon>Gammaproteobacteria</taxon>
        <taxon>Chromatiales</taxon>
        <taxon>Ectothiorhodospiraceae</taxon>
        <taxon>Candidatus Macondimonas</taxon>
    </lineage>
</organism>
<evidence type="ECO:0000256" key="4">
    <source>
        <dbReference type="ARBA" id="ARBA00022475"/>
    </source>
</evidence>
<keyword evidence="4 12" id="KW-1003">Cell membrane</keyword>
<feature type="transmembrane region" description="Helical" evidence="12">
    <location>
        <begin position="126"/>
        <end position="147"/>
    </location>
</feature>
<evidence type="ECO:0000256" key="1">
    <source>
        <dbReference type="ARBA" id="ARBA00004651"/>
    </source>
</evidence>
<dbReference type="PANTHER" id="PTHR30365:SF14">
    <property type="entry name" value="CYTOCHROME BD MENAQUINOL OXIDASE SUBUNIT I-RELATED"/>
    <property type="match status" value="1"/>
</dbReference>
<dbReference type="RefSeq" id="WP_135282285.1">
    <property type="nucleotide sequence ID" value="NZ_SRIO01000013.1"/>
</dbReference>
<feature type="transmembrane region" description="Helical" evidence="12">
    <location>
        <begin position="186"/>
        <end position="206"/>
    </location>
</feature>
<dbReference type="GO" id="GO:0019646">
    <property type="term" value="P:aerobic electron transport chain"/>
    <property type="evidence" value="ECO:0007669"/>
    <property type="project" value="InterPro"/>
</dbReference>
<keyword evidence="7 12" id="KW-0479">Metal-binding</keyword>
<dbReference type="GO" id="GO:0016682">
    <property type="term" value="F:oxidoreductase activity, acting on diphenols and related substances as donors, oxygen as acceptor"/>
    <property type="evidence" value="ECO:0007669"/>
    <property type="project" value="TreeGrafter"/>
</dbReference>
<feature type="transmembrane region" description="Helical" evidence="12">
    <location>
        <begin position="96"/>
        <end position="119"/>
    </location>
</feature>
<protein>
    <submittedName>
        <fullName evidence="13">Cytochrome ubiquinol oxidase subunit I</fullName>
    </submittedName>
</protein>
<sequence>MSFDPVILARLQFALTIGFHILFPTLTIGLALFLAIVEGMWLRTGRAAYLALYRFWVKIFALSFGMGVVSGVVLSYQFGTNFARFSEVTGNILGPLLGYEVLTAFFLEASFLGVMLFGMNRVPPRLHFLATCIVALGTMISAFWILAASSWMHTPAGYRLVDGIFHVESWPAVIFNPSFFYRFPHMLLASFLTTALVVAGVSARHLQDIRTATVARPAFSVATLALAILAPLQIVMGDLHGLQVQRDQPMKVAAMEGLWETTAGAPLLLFAWPDMAAERNHFEIAIPKLASVILQHDPDGTVLGLKEVEPTDRPLVPIVFFSFRIMVGLGFWFLLLGALGLLLRWRGTLYSSRSYALLCMVSAPLGFIATLAGWIVTETGRQPWIVEGLMRTSESISDVPARAILTTLSLFFAVYGTLLLAYLYYLSKLIRQGPQAPDAAPVYAEPPRTAWM</sequence>
<dbReference type="GO" id="GO:0020037">
    <property type="term" value="F:heme binding"/>
    <property type="evidence" value="ECO:0007669"/>
    <property type="project" value="TreeGrafter"/>
</dbReference>
<dbReference type="AlphaFoldDB" id="A0A4Z0F8C4"/>
<evidence type="ECO:0000256" key="8">
    <source>
        <dbReference type="ARBA" id="ARBA00022982"/>
    </source>
</evidence>
<evidence type="ECO:0000313" key="13">
    <source>
        <dbReference type="EMBL" id="TFZ81999.1"/>
    </source>
</evidence>
<feature type="transmembrane region" description="Helical" evidence="12">
    <location>
        <begin position="12"/>
        <end position="34"/>
    </location>
</feature>
<feature type="transmembrane region" description="Helical" evidence="12">
    <location>
        <begin position="218"/>
        <end position="236"/>
    </location>
</feature>
<gene>
    <name evidence="13" type="ORF">E4680_10095</name>
</gene>
<dbReference type="PIRSF" id="PIRSF006446">
    <property type="entry name" value="Cyt_quinol_oxidase_1"/>
    <property type="match status" value="1"/>
</dbReference>
<evidence type="ECO:0000256" key="12">
    <source>
        <dbReference type="PIRNR" id="PIRNR006446"/>
    </source>
</evidence>
<keyword evidence="8 12" id="KW-0249">Electron transport</keyword>
<keyword evidence="11 12" id="KW-0472">Membrane</keyword>
<dbReference type="EMBL" id="SRIO01000013">
    <property type="protein sequence ID" value="TFZ81999.1"/>
    <property type="molecule type" value="Genomic_DNA"/>
</dbReference>
<evidence type="ECO:0000256" key="5">
    <source>
        <dbReference type="ARBA" id="ARBA00022617"/>
    </source>
</evidence>
<dbReference type="Pfam" id="PF01654">
    <property type="entry name" value="Cyt_bd_oxida_I"/>
    <property type="match status" value="1"/>
</dbReference>
<evidence type="ECO:0000256" key="10">
    <source>
        <dbReference type="ARBA" id="ARBA00023004"/>
    </source>
</evidence>
<dbReference type="GO" id="GO:0005886">
    <property type="term" value="C:plasma membrane"/>
    <property type="evidence" value="ECO:0007669"/>
    <property type="project" value="UniProtKB-SubCell"/>
</dbReference>